<dbReference type="Proteomes" id="UP001161247">
    <property type="component" value="Chromosome 7"/>
</dbReference>
<gene>
    <name evidence="2" type="ORF">OLC1_LOCUS19270</name>
</gene>
<evidence type="ECO:0000256" key="1">
    <source>
        <dbReference type="SAM" id="Phobius"/>
    </source>
</evidence>
<sequence>MKENEPTSFIWDLNPMATDGIVMLASWLIMLATLMVLQTTNVNASRVEELCNLEPGDNFLFCVECLKGKGHHNSTHHIQGETQDQKFGRKSIDCARRSTVIAQDAMEALSNNTGGKLQDAARFCSSKLGVVVSWFELALTWWSYKRKSDTLRCIRGGQDEYHQCAVEISDEEIPPALDRMLDCTRARSDVAYTLIKSIIV</sequence>
<proteinExistence type="predicted"/>
<evidence type="ECO:0000313" key="2">
    <source>
        <dbReference type="EMBL" id="CAI9111994.1"/>
    </source>
</evidence>
<keyword evidence="1" id="KW-0812">Transmembrane</keyword>
<name>A0AAV1DWE8_OLDCO</name>
<keyword evidence="3" id="KW-1185">Reference proteome</keyword>
<organism evidence="2 3">
    <name type="scientific">Oldenlandia corymbosa var. corymbosa</name>
    <dbReference type="NCBI Taxonomy" id="529605"/>
    <lineage>
        <taxon>Eukaryota</taxon>
        <taxon>Viridiplantae</taxon>
        <taxon>Streptophyta</taxon>
        <taxon>Embryophyta</taxon>
        <taxon>Tracheophyta</taxon>
        <taxon>Spermatophyta</taxon>
        <taxon>Magnoliopsida</taxon>
        <taxon>eudicotyledons</taxon>
        <taxon>Gunneridae</taxon>
        <taxon>Pentapetalae</taxon>
        <taxon>asterids</taxon>
        <taxon>lamiids</taxon>
        <taxon>Gentianales</taxon>
        <taxon>Rubiaceae</taxon>
        <taxon>Rubioideae</taxon>
        <taxon>Spermacoceae</taxon>
        <taxon>Hedyotis-Oldenlandia complex</taxon>
        <taxon>Oldenlandia</taxon>
    </lineage>
</organism>
<reference evidence="2" key="1">
    <citation type="submission" date="2023-03" db="EMBL/GenBank/DDBJ databases">
        <authorList>
            <person name="Julca I."/>
        </authorList>
    </citation>
    <scope>NUCLEOTIDE SEQUENCE</scope>
</reference>
<dbReference type="EMBL" id="OX459124">
    <property type="protein sequence ID" value="CAI9111994.1"/>
    <property type="molecule type" value="Genomic_DNA"/>
</dbReference>
<protein>
    <submittedName>
        <fullName evidence="2">OLC1v1012351C2</fullName>
    </submittedName>
</protein>
<feature type="transmembrane region" description="Helical" evidence="1">
    <location>
        <begin position="20"/>
        <end position="37"/>
    </location>
</feature>
<accession>A0AAV1DWE8</accession>
<dbReference type="AlphaFoldDB" id="A0AAV1DWE8"/>
<keyword evidence="1" id="KW-1133">Transmembrane helix</keyword>
<evidence type="ECO:0000313" key="3">
    <source>
        <dbReference type="Proteomes" id="UP001161247"/>
    </source>
</evidence>
<keyword evidence="1" id="KW-0472">Membrane</keyword>